<keyword evidence="4" id="KW-0233">DNA recombination</keyword>
<dbReference type="InterPro" id="IPR011010">
    <property type="entry name" value="DNA_brk_join_enz"/>
</dbReference>
<keyword evidence="3" id="KW-0238">DNA-binding</keyword>
<organism evidence="6 7">
    <name type="scientific">Roseateles depolymerans</name>
    <dbReference type="NCBI Taxonomy" id="76731"/>
    <lineage>
        <taxon>Bacteria</taxon>
        <taxon>Pseudomonadati</taxon>
        <taxon>Pseudomonadota</taxon>
        <taxon>Betaproteobacteria</taxon>
        <taxon>Burkholderiales</taxon>
        <taxon>Sphaerotilaceae</taxon>
        <taxon>Roseateles</taxon>
    </lineage>
</organism>
<evidence type="ECO:0000256" key="1">
    <source>
        <dbReference type="ARBA" id="ARBA00008857"/>
    </source>
</evidence>
<dbReference type="AlphaFoldDB" id="A0A2W5DGY7"/>
<proteinExistence type="inferred from homology"/>
<evidence type="ECO:0000256" key="4">
    <source>
        <dbReference type="ARBA" id="ARBA00023172"/>
    </source>
</evidence>
<evidence type="ECO:0000313" key="6">
    <source>
        <dbReference type="EMBL" id="PZP29034.1"/>
    </source>
</evidence>
<dbReference type="Pfam" id="PF00589">
    <property type="entry name" value="Phage_integrase"/>
    <property type="match status" value="1"/>
</dbReference>
<comment type="caution">
    <text evidence="6">The sequence shown here is derived from an EMBL/GenBank/DDBJ whole genome shotgun (WGS) entry which is preliminary data.</text>
</comment>
<dbReference type="Gene3D" id="1.10.443.10">
    <property type="entry name" value="Intergrase catalytic core"/>
    <property type="match status" value="1"/>
</dbReference>
<name>A0A2W5DGY7_9BURK</name>
<dbReference type="InterPro" id="IPR002104">
    <property type="entry name" value="Integrase_catalytic"/>
</dbReference>
<dbReference type="GO" id="GO:0003677">
    <property type="term" value="F:DNA binding"/>
    <property type="evidence" value="ECO:0007669"/>
    <property type="project" value="UniProtKB-KW"/>
</dbReference>
<comment type="similarity">
    <text evidence="1">Belongs to the 'phage' integrase family.</text>
</comment>
<dbReference type="PANTHER" id="PTHR30349:SF41">
    <property type="entry name" value="INTEGRASE_RECOMBINASE PROTEIN MJ0367-RELATED"/>
    <property type="match status" value="1"/>
</dbReference>
<dbReference type="InterPro" id="IPR050090">
    <property type="entry name" value="Tyrosine_recombinase_XerCD"/>
</dbReference>
<dbReference type="GO" id="GO:0015074">
    <property type="term" value="P:DNA integration"/>
    <property type="evidence" value="ECO:0007669"/>
    <property type="project" value="UniProtKB-KW"/>
</dbReference>
<dbReference type="Proteomes" id="UP000249633">
    <property type="component" value="Unassembled WGS sequence"/>
</dbReference>
<evidence type="ECO:0000313" key="7">
    <source>
        <dbReference type="Proteomes" id="UP000249633"/>
    </source>
</evidence>
<gene>
    <name evidence="6" type="ORF">DI603_17615</name>
</gene>
<dbReference type="EMBL" id="QFOD01000019">
    <property type="protein sequence ID" value="PZP29034.1"/>
    <property type="molecule type" value="Genomic_DNA"/>
</dbReference>
<sequence length="303" mass="32775">MQPKTIHQATEILKDVLLRGLSFRSAGARHGIGKSTAEKQVKVLVRLAASQTPIKGLRGSDLNSLALLRNARDEVLRSVEAFDPATPTPAARLAGDDELPAVIRSVRSQSENANRDVALLLLIISTGAKPLEIARLKVVDYLDRDGTPREFAVAQAASEAGKGRRRLYFVSQRLRDAIDAYLVERLRRGLGATGGGDFRGLDPESRLFLTKDGRPFAVKARGPHDPRPICPVVVAICRRILTRAGLQGVTTHALRRQLAQRLTARGASRQRVGELLGIANTRSVGRLLRVSAPTAAQLFGDAG</sequence>
<reference evidence="6 7" key="1">
    <citation type="submission" date="2017-08" db="EMBL/GenBank/DDBJ databases">
        <title>Infants hospitalized years apart are colonized by the same room-sourced microbial strains.</title>
        <authorList>
            <person name="Brooks B."/>
            <person name="Olm M.R."/>
            <person name="Firek B.A."/>
            <person name="Baker R."/>
            <person name="Thomas B.C."/>
            <person name="Morowitz M.J."/>
            <person name="Banfield J.F."/>
        </authorList>
    </citation>
    <scope>NUCLEOTIDE SEQUENCE [LARGE SCALE GENOMIC DNA]</scope>
    <source>
        <strain evidence="6">S2_012_000_R2_81</strain>
    </source>
</reference>
<dbReference type="PROSITE" id="PS51898">
    <property type="entry name" value="TYR_RECOMBINASE"/>
    <property type="match status" value="1"/>
</dbReference>
<dbReference type="PANTHER" id="PTHR30349">
    <property type="entry name" value="PHAGE INTEGRASE-RELATED"/>
    <property type="match status" value="1"/>
</dbReference>
<evidence type="ECO:0000256" key="2">
    <source>
        <dbReference type="ARBA" id="ARBA00022908"/>
    </source>
</evidence>
<dbReference type="GO" id="GO:0006310">
    <property type="term" value="P:DNA recombination"/>
    <property type="evidence" value="ECO:0007669"/>
    <property type="project" value="UniProtKB-KW"/>
</dbReference>
<protein>
    <recommendedName>
        <fullName evidence="5">Tyr recombinase domain-containing protein</fullName>
    </recommendedName>
</protein>
<accession>A0A2W5DGY7</accession>
<feature type="domain" description="Tyr recombinase" evidence="5">
    <location>
        <begin position="88"/>
        <end position="303"/>
    </location>
</feature>
<evidence type="ECO:0000259" key="5">
    <source>
        <dbReference type="PROSITE" id="PS51898"/>
    </source>
</evidence>
<dbReference type="InterPro" id="IPR013762">
    <property type="entry name" value="Integrase-like_cat_sf"/>
</dbReference>
<keyword evidence="2" id="KW-0229">DNA integration</keyword>
<evidence type="ECO:0000256" key="3">
    <source>
        <dbReference type="ARBA" id="ARBA00023125"/>
    </source>
</evidence>
<dbReference type="SUPFAM" id="SSF56349">
    <property type="entry name" value="DNA breaking-rejoining enzymes"/>
    <property type="match status" value="1"/>
</dbReference>